<dbReference type="Proteomes" id="UP000076962">
    <property type="component" value="Unassembled WGS sequence"/>
</dbReference>
<comment type="caution">
    <text evidence="1">The sequence shown here is derived from an EMBL/GenBank/DDBJ whole genome shotgun (WGS) entry which is preliminary data.</text>
</comment>
<protein>
    <submittedName>
        <fullName evidence="1">Uncharacterized protein</fullName>
    </submittedName>
</protein>
<dbReference type="EMBL" id="LUTY01002803">
    <property type="protein sequence ID" value="OAD19430.1"/>
    <property type="molecule type" value="Genomic_DNA"/>
</dbReference>
<evidence type="ECO:0000313" key="2">
    <source>
        <dbReference type="Proteomes" id="UP000076962"/>
    </source>
</evidence>
<organism evidence="1 2">
    <name type="scientific">Candidatus Thiomargarita nelsonii</name>
    <dbReference type="NCBI Taxonomy" id="1003181"/>
    <lineage>
        <taxon>Bacteria</taxon>
        <taxon>Pseudomonadati</taxon>
        <taxon>Pseudomonadota</taxon>
        <taxon>Gammaproteobacteria</taxon>
        <taxon>Thiotrichales</taxon>
        <taxon>Thiotrichaceae</taxon>
        <taxon>Thiomargarita</taxon>
    </lineage>
</organism>
<accession>A0A176RUK5</accession>
<gene>
    <name evidence="1" type="ORF">THIOM_004933</name>
</gene>
<keyword evidence="2" id="KW-1185">Reference proteome</keyword>
<evidence type="ECO:0000313" key="1">
    <source>
        <dbReference type="EMBL" id="OAD19430.1"/>
    </source>
</evidence>
<reference evidence="1 2" key="1">
    <citation type="submission" date="2016-05" db="EMBL/GenBank/DDBJ databases">
        <title>Single-cell genome of chain-forming Candidatus Thiomargarita nelsonii and comparison to other large sulfur-oxidizing bacteria.</title>
        <authorList>
            <person name="Winkel M."/>
            <person name="Salman V."/>
            <person name="Woyke T."/>
            <person name="Schulz-Vogt H."/>
            <person name="Richter M."/>
            <person name="Flood B."/>
            <person name="Bailey J."/>
            <person name="Amann R."/>
            <person name="Mussmann M."/>
        </authorList>
    </citation>
    <scope>NUCLEOTIDE SEQUENCE [LARGE SCALE GENOMIC DNA]</scope>
    <source>
        <strain evidence="1 2">THI036</strain>
    </source>
</reference>
<sequence length="71" mass="8134">MNNNPPLDIQLYLQAAEFKRIGNIAVQKALEENRRLGIPSVFSRNGQIYYELPNGDITREDPFKDINLDAD</sequence>
<name>A0A176RUK5_9GAMM</name>
<dbReference type="AlphaFoldDB" id="A0A176RUK5"/>
<proteinExistence type="predicted"/>